<protein>
    <recommendedName>
        <fullName evidence="4">DUF411 domain-containing protein</fullName>
    </recommendedName>
</protein>
<dbReference type="RefSeq" id="WP_370465108.1">
    <property type="nucleotide sequence ID" value="NZ_BMME01000001.1"/>
</dbReference>
<feature type="signal peptide" evidence="1">
    <location>
        <begin position="1"/>
        <end position="25"/>
    </location>
</feature>
<dbReference type="Pfam" id="PF04214">
    <property type="entry name" value="DUF411"/>
    <property type="match status" value="1"/>
</dbReference>
<keyword evidence="1" id="KW-0732">Signal</keyword>
<comment type="caution">
    <text evidence="2">The sequence shown here is derived from an EMBL/GenBank/DDBJ whole genome shotgun (WGS) entry which is preliminary data.</text>
</comment>
<dbReference type="Proteomes" id="UP000599009">
    <property type="component" value="Unassembled WGS sequence"/>
</dbReference>
<dbReference type="PROSITE" id="PS51257">
    <property type="entry name" value="PROKAR_LIPOPROTEIN"/>
    <property type="match status" value="1"/>
</dbReference>
<dbReference type="InterPro" id="IPR007332">
    <property type="entry name" value="DUF411"/>
</dbReference>
<sequence>MKACKLSRLTWVTLVVAGLGACTQAASPAQSTIAPAAQATSGTADSTPAALPRMTVYKSPTCGCCSAWIDHVQKAGFTVDVHDMGDLGPVKERLGVPYAKGSCHTAEVGGYVIEGHVPVADIKRLLEEKPDARGLVLPGMPLGSPGMEVPDGRQQPYTVELVHHDGTIEPFAQH</sequence>
<feature type="chain" id="PRO_5045550273" description="DUF411 domain-containing protein" evidence="1">
    <location>
        <begin position="26"/>
        <end position="174"/>
    </location>
</feature>
<evidence type="ECO:0000313" key="3">
    <source>
        <dbReference type="Proteomes" id="UP000599009"/>
    </source>
</evidence>
<proteinExistence type="predicted"/>
<accession>A0ABQ2EC82</accession>
<organism evidence="2 3">
    <name type="scientific">Luteimonas terricola</name>
    <dbReference type="NCBI Taxonomy" id="645597"/>
    <lineage>
        <taxon>Bacteria</taxon>
        <taxon>Pseudomonadati</taxon>
        <taxon>Pseudomonadota</taxon>
        <taxon>Gammaproteobacteria</taxon>
        <taxon>Lysobacterales</taxon>
        <taxon>Lysobacteraceae</taxon>
        <taxon>Luteimonas</taxon>
    </lineage>
</organism>
<evidence type="ECO:0000313" key="2">
    <source>
        <dbReference type="EMBL" id="GGK06113.1"/>
    </source>
</evidence>
<gene>
    <name evidence="2" type="ORF">GCM10011394_14110</name>
</gene>
<evidence type="ECO:0008006" key="4">
    <source>
        <dbReference type="Google" id="ProtNLM"/>
    </source>
</evidence>
<dbReference type="EMBL" id="BMME01000001">
    <property type="protein sequence ID" value="GGK06113.1"/>
    <property type="molecule type" value="Genomic_DNA"/>
</dbReference>
<reference evidence="3" key="1">
    <citation type="journal article" date="2019" name="Int. J. Syst. Evol. Microbiol.">
        <title>The Global Catalogue of Microorganisms (GCM) 10K type strain sequencing project: providing services to taxonomists for standard genome sequencing and annotation.</title>
        <authorList>
            <consortium name="The Broad Institute Genomics Platform"/>
            <consortium name="The Broad Institute Genome Sequencing Center for Infectious Disease"/>
            <person name="Wu L."/>
            <person name="Ma J."/>
        </authorList>
    </citation>
    <scope>NUCLEOTIDE SEQUENCE [LARGE SCALE GENOMIC DNA]</scope>
    <source>
        <strain evidence="3">CGMCC 1.8985</strain>
    </source>
</reference>
<evidence type="ECO:0000256" key="1">
    <source>
        <dbReference type="SAM" id="SignalP"/>
    </source>
</evidence>
<keyword evidence="3" id="KW-1185">Reference proteome</keyword>
<name>A0ABQ2EC82_9GAMM</name>